<reference evidence="6" key="1">
    <citation type="submission" date="2016-04" db="EMBL/GenBank/DDBJ databases">
        <authorList>
            <person name="Evans L.H."/>
            <person name="Alamgir A."/>
            <person name="Owens N."/>
            <person name="Weber N.D."/>
            <person name="Virtaneva K."/>
            <person name="Barbian K."/>
            <person name="Babar A."/>
            <person name="Rosenke K."/>
        </authorList>
    </citation>
    <scope>NUCLEOTIDE SEQUENCE</scope>
    <source>
        <strain evidence="6">86</strain>
    </source>
</reference>
<comment type="function">
    <text evidence="2">Catalyzes the addition of meso-diaminopimelic acid to the nucleotide precursor UDP-N-acetylmuramoyl-L-alanyl-D-glutamate (UMAG) in the biosynthesis of bacterial cell-wall peptidoglycan.</text>
</comment>
<dbReference type="PANTHER" id="PTHR23135">
    <property type="entry name" value="MUR LIGASE FAMILY MEMBER"/>
    <property type="match status" value="1"/>
</dbReference>
<dbReference type="HAMAP" id="MF_00208">
    <property type="entry name" value="MurE"/>
    <property type="match status" value="1"/>
</dbReference>
<dbReference type="Gene3D" id="3.90.190.20">
    <property type="entry name" value="Mur ligase, C-terminal domain"/>
    <property type="match status" value="1"/>
</dbReference>
<feature type="binding site" evidence="2">
    <location>
        <position position="192"/>
    </location>
    <ligand>
        <name>UDP-N-acetyl-alpha-D-muramoyl-L-alanyl-D-glutamate</name>
        <dbReference type="ChEBI" id="CHEBI:83900"/>
    </ligand>
</feature>
<feature type="binding site" evidence="2">
    <location>
        <position position="26"/>
    </location>
    <ligand>
        <name>UDP-N-acetyl-alpha-D-muramoyl-L-alanyl-D-glutamate</name>
        <dbReference type="ChEBI" id="CHEBI:83900"/>
    </ligand>
</feature>
<feature type="modified residue" description="N6-carboxylysine" evidence="2">
    <location>
        <position position="232"/>
    </location>
</feature>
<dbReference type="GO" id="GO:0051301">
    <property type="term" value="P:cell division"/>
    <property type="evidence" value="ECO:0007669"/>
    <property type="project" value="UniProtKB-KW"/>
</dbReference>
<feature type="binding site" evidence="2">
    <location>
        <position position="473"/>
    </location>
    <ligand>
        <name>meso-2,6-diaminopimelate</name>
        <dbReference type="ChEBI" id="CHEBI:57791"/>
    </ligand>
</feature>
<protein>
    <recommendedName>
        <fullName evidence="2">UDP-N-acetylmuramoyl-L-alanyl-D-glutamate--2,6-diaminopimelate ligase</fullName>
        <ecNumber evidence="2">6.3.2.13</ecNumber>
    </recommendedName>
    <alternativeName>
        <fullName evidence="2">Meso-A2pm-adding enzyme</fullName>
    </alternativeName>
    <alternativeName>
        <fullName evidence="2">Meso-diaminopimelate-adding enzyme</fullName>
    </alternativeName>
    <alternativeName>
        <fullName evidence="2">UDP-MurNAc-L-Ala-D-Glu:meso-diaminopimelate ligase</fullName>
    </alternativeName>
    <alternativeName>
        <fullName evidence="2">UDP-MurNAc-tripeptide synthetase</fullName>
    </alternativeName>
    <alternativeName>
        <fullName evidence="2">UDP-N-acetylmuramyl-tripeptide synthetase</fullName>
    </alternativeName>
</protein>
<feature type="binding site" evidence="2">
    <location>
        <position position="398"/>
    </location>
    <ligand>
        <name>meso-2,6-diaminopimelate</name>
        <dbReference type="ChEBI" id="CHEBI:57791"/>
    </ligand>
</feature>
<evidence type="ECO:0000313" key="6">
    <source>
        <dbReference type="EMBL" id="SBV98917.1"/>
    </source>
</evidence>
<organism evidence="6">
    <name type="scientific">uncultured delta proteobacterium</name>
    <dbReference type="NCBI Taxonomy" id="34034"/>
    <lineage>
        <taxon>Bacteria</taxon>
        <taxon>Deltaproteobacteria</taxon>
        <taxon>environmental samples</taxon>
    </lineage>
</organism>
<keyword evidence="2" id="KW-0460">Magnesium</keyword>
<dbReference type="EMBL" id="FLUQ01000001">
    <property type="protein sequence ID" value="SBV98917.1"/>
    <property type="molecule type" value="Genomic_DNA"/>
</dbReference>
<feature type="binding site" evidence="2">
    <location>
        <position position="200"/>
    </location>
    <ligand>
        <name>UDP-N-acetyl-alpha-D-muramoyl-L-alanyl-D-glutamate</name>
        <dbReference type="ChEBI" id="CHEBI:83900"/>
    </ligand>
</feature>
<comment type="PTM">
    <text evidence="2">Carboxylation is probably crucial for Mg(2+) binding and, consequently, for the gamma-phosphate positioning of ATP.</text>
</comment>
<name>A0A212JHL8_9DELT</name>
<dbReference type="InterPro" id="IPR013221">
    <property type="entry name" value="Mur_ligase_cen"/>
</dbReference>
<dbReference type="AlphaFoldDB" id="A0A212JHL8"/>
<dbReference type="SUPFAM" id="SSF53623">
    <property type="entry name" value="MurD-like peptide ligases, catalytic domain"/>
    <property type="match status" value="1"/>
</dbReference>
<sequence length="502" mass="53278">MSITMTGLERLVSLAGERAARVSAHSGKAGTGDIFVSLPKAAPVGPDGPDYTGAETYLADALRAGVSSVVCTRAVFEAARVEETARGPVAVALVPDTRAALGELAKAYYKTDRSGVSILGITGTNGKTTTTYLMEAIFRAAGRTPGVLGTVEYRWPGYQEASPLTTPDCLTLHSMVAAMGAAGADTALMEVSSHAIDQQRVAGLSFAGALFTNLTQDHLDYHRDMEEYFAVKAKLFATPENGGLAVPGAALAVNIDDPYGERLFAANRATVGFSLRRGGDRILRGAILEQGRDGLHLRMAFDGDTWELSSPLVGEFNAANLMGAQALALACGLGREPLRALATFGGVPGRLERIINPQDLAVFVDYAHTPDALQKALQALRGAQFKRIVTVFGCGGNRDRTKRPKMGEAASLFSDVVVLTSDNPRREDPLEIMADVRPGLATAHEIIEEADRKKAIGMALDILKPGDALLIAGKGHEPYQLIGDTKYPFSDQQVVREHLGCA</sequence>
<dbReference type="GO" id="GO:0005737">
    <property type="term" value="C:cytoplasm"/>
    <property type="evidence" value="ECO:0007669"/>
    <property type="project" value="UniProtKB-SubCell"/>
</dbReference>
<feature type="binding site" evidence="2">
    <location>
        <begin position="123"/>
        <end position="129"/>
    </location>
    <ligand>
        <name>ATP</name>
        <dbReference type="ChEBI" id="CHEBI:30616"/>
    </ligand>
</feature>
<comment type="subcellular location">
    <subcellularLocation>
        <location evidence="2 3">Cytoplasm</location>
    </subcellularLocation>
</comment>
<accession>A0A212JHL8</accession>
<dbReference type="UniPathway" id="UPA00219"/>
<dbReference type="GO" id="GO:0008765">
    <property type="term" value="F:UDP-N-acetylmuramoylalanyl-D-glutamate-2,6-diaminopimelate ligase activity"/>
    <property type="evidence" value="ECO:0007669"/>
    <property type="project" value="UniProtKB-UniRule"/>
</dbReference>
<dbReference type="Pfam" id="PF02875">
    <property type="entry name" value="Mur_ligase_C"/>
    <property type="match status" value="1"/>
</dbReference>
<keyword evidence="2 3" id="KW-0133">Cell shape</keyword>
<comment type="catalytic activity">
    <reaction evidence="2">
        <text>UDP-N-acetyl-alpha-D-muramoyl-L-alanyl-D-glutamate + meso-2,6-diaminopimelate + ATP = UDP-N-acetyl-alpha-D-muramoyl-L-alanyl-gamma-D-glutamyl-meso-2,6-diaminopimelate + ADP + phosphate + H(+)</text>
        <dbReference type="Rhea" id="RHEA:23676"/>
        <dbReference type="ChEBI" id="CHEBI:15378"/>
        <dbReference type="ChEBI" id="CHEBI:30616"/>
        <dbReference type="ChEBI" id="CHEBI:43474"/>
        <dbReference type="ChEBI" id="CHEBI:57791"/>
        <dbReference type="ChEBI" id="CHEBI:83900"/>
        <dbReference type="ChEBI" id="CHEBI:83905"/>
        <dbReference type="ChEBI" id="CHEBI:456216"/>
        <dbReference type="EC" id="6.3.2.13"/>
    </reaction>
</comment>
<dbReference type="Pfam" id="PF08245">
    <property type="entry name" value="Mur_ligase_M"/>
    <property type="match status" value="1"/>
</dbReference>
<keyword evidence="2" id="KW-0067">ATP-binding</keyword>
<dbReference type="GO" id="GO:0000287">
    <property type="term" value="F:magnesium ion binding"/>
    <property type="evidence" value="ECO:0007669"/>
    <property type="project" value="UniProtKB-UniRule"/>
</dbReference>
<keyword evidence="2 3" id="KW-0573">Peptidoglycan synthesis</keyword>
<dbReference type="GO" id="GO:0009252">
    <property type="term" value="P:peptidoglycan biosynthetic process"/>
    <property type="evidence" value="ECO:0007669"/>
    <property type="project" value="UniProtKB-UniRule"/>
</dbReference>
<feature type="short sequence motif" description="Meso-diaminopimelate recognition motif" evidence="2">
    <location>
        <begin position="422"/>
        <end position="425"/>
    </location>
</feature>
<keyword evidence="2 6" id="KW-0436">Ligase</keyword>
<evidence type="ECO:0000259" key="4">
    <source>
        <dbReference type="Pfam" id="PF02875"/>
    </source>
</evidence>
<dbReference type="NCBIfam" id="TIGR01085">
    <property type="entry name" value="murE"/>
    <property type="match status" value="1"/>
</dbReference>
<keyword evidence="2 3" id="KW-0131">Cell cycle</keyword>
<keyword evidence="2" id="KW-0547">Nucleotide-binding</keyword>
<comment type="pathway">
    <text evidence="2 3">Cell wall biogenesis; peptidoglycan biosynthesis.</text>
</comment>
<evidence type="ECO:0000256" key="1">
    <source>
        <dbReference type="ARBA" id="ARBA00005898"/>
    </source>
</evidence>
<evidence type="ECO:0000259" key="5">
    <source>
        <dbReference type="Pfam" id="PF08245"/>
    </source>
</evidence>
<feature type="domain" description="Mur ligase central" evidence="5">
    <location>
        <begin position="121"/>
        <end position="328"/>
    </location>
</feature>
<proteinExistence type="inferred from homology"/>
<keyword evidence="2" id="KW-0963">Cytoplasm</keyword>
<dbReference type="PANTHER" id="PTHR23135:SF4">
    <property type="entry name" value="UDP-N-ACETYLMURAMOYL-L-ALANYL-D-GLUTAMATE--2,6-DIAMINOPIMELATE LIGASE MURE HOMOLOG, CHLOROPLASTIC"/>
    <property type="match status" value="1"/>
</dbReference>
<dbReference type="InterPro" id="IPR036565">
    <property type="entry name" value="Mur-like_cat_sf"/>
</dbReference>
<dbReference type="InterPro" id="IPR036615">
    <property type="entry name" value="Mur_ligase_C_dom_sf"/>
</dbReference>
<evidence type="ECO:0000256" key="2">
    <source>
        <dbReference type="HAMAP-Rule" id="MF_00208"/>
    </source>
</evidence>
<comment type="caution">
    <text evidence="2">Lacks conserved residue(s) required for the propagation of feature annotation.</text>
</comment>
<dbReference type="NCBIfam" id="NF001126">
    <property type="entry name" value="PRK00139.1-4"/>
    <property type="match status" value="1"/>
</dbReference>
<dbReference type="GO" id="GO:0008360">
    <property type="term" value="P:regulation of cell shape"/>
    <property type="evidence" value="ECO:0007669"/>
    <property type="project" value="UniProtKB-KW"/>
</dbReference>
<dbReference type="SUPFAM" id="SSF53244">
    <property type="entry name" value="MurD-like peptide ligases, peptide-binding domain"/>
    <property type="match status" value="1"/>
</dbReference>
<comment type="cofactor">
    <cofactor evidence="2">
        <name>Mg(2+)</name>
        <dbReference type="ChEBI" id="CHEBI:18420"/>
    </cofactor>
</comment>
<feature type="binding site" evidence="2">
    <location>
        <position position="477"/>
    </location>
    <ligand>
        <name>meso-2,6-diaminopimelate</name>
        <dbReference type="ChEBI" id="CHEBI:57791"/>
    </ligand>
</feature>
<dbReference type="Gene3D" id="3.40.1190.10">
    <property type="entry name" value="Mur-like, catalytic domain"/>
    <property type="match status" value="1"/>
</dbReference>
<dbReference type="InterPro" id="IPR004101">
    <property type="entry name" value="Mur_ligase_C"/>
</dbReference>
<gene>
    <name evidence="2 6" type="primary">murE</name>
    <name evidence="6" type="ORF">KL86DPRO_11469</name>
</gene>
<feature type="domain" description="Mur ligase C-terminal" evidence="4">
    <location>
        <begin position="349"/>
        <end position="475"/>
    </location>
</feature>
<keyword evidence="2 3" id="KW-0961">Cell wall biogenesis/degradation</keyword>
<keyword evidence="2 3" id="KW-0132">Cell division</keyword>
<dbReference type="GO" id="GO:0005524">
    <property type="term" value="F:ATP binding"/>
    <property type="evidence" value="ECO:0007669"/>
    <property type="project" value="UniProtKB-UniRule"/>
</dbReference>
<feature type="binding site" evidence="2">
    <location>
        <position position="198"/>
    </location>
    <ligand>
        <name>UDP-N-acetyl-alpha-D-muramoyl-L-alanyl-D-glutamate</name>
        <dbReference type="ChEBI" id="CHEBI:83900"/>
    </ligand>
</feature>
<dbReference type="Gene3D" id="3.40.1390.10">
    <property type="entry name" value="MurE/MurF, N-terminal domain"/>
    <property type="match status" value="1"/>
</dbReference>
<dbReference type="SUPFAM" id="SSF63418">
    <property type="entry name" value="MurE/MurF N-terminal domain"/>
    <property type="match status" value="1"/>
</dbReference>
<dbReference type="GO" id="GO:0071555">
    <property type="term" value="P:cell wall organization"/>
    <property type="evidence" value="ECO:0007669"/>
    <property type="project" value="UniProtKB-KW"/>
</dbReference>
<feature type="binding site" evidence="2">
    <location>
        <begin position="165"/>
        <end position="166"/>
    </location>
    <ligand>
        <name>UDP-N-acetyl-alpha-D-muramoyl-L-alanyl-D-glutamate</name>
        <dbReference type="ChEBI" id="CHEBI:83900"/>
    </ligand>
</feature>
<evidence type="ECO:0000256" key="3">
    <source>
        <dbReference type="RuleBase" id="RU004135"/>
    </source>
</evidence>
<dbReference type="InterPro" id="IPR005761">
    <property type="entry name" value="UDP-N-AcMur-Glu-dNH2Pim_ligase"/>
</dbReference>
<comment type="similarity">
    <text evidence="1 2">Belongs to the MurCDEF family. MurE subfamily.</text>
</comment>
<dbReference type="InterPro" id="IPR035911">
    <property type="entry name" value="MurE/MurF_N"/>
</dbReference>
<feature type="binding site" evidence="2">
    <location>
        <begin position="422"/>
        <end position="425"/>
    </location>
    <ligand>
        <name>meso-2,6-diaminopimelate</name>
        <dbReference type="ChEBI" id="CHEBI:57791"/>
    </ligand>
</feature>
<dbReference type="EC" id="6.3.2.13" evidence="2"/>